<dbReference type="Proteomes" id="UP000593594">
    <property type="component" value="Chromosome"/>
</dbReference>
<comment type="subunit">
    <text evidence="1">Homodimer.</text>
</comment>
<dbReference type="InterPro" id="IPR011008">
    <property type="entry name" value="Dimeric_a/b-barrel"/>
</dbReference>
<name>A0A7S8HEE0_9HYPH</name>
<proteinExistence type="predicted"/>
<dbReference type="PANTHER" id="PTHR33178:SF10">
    <property type="entry name" value="STRESS-RESPONSE A_B BARREL DOMAIN-CONTAINING PROTEIN"/>
    <property type="match status" value="1"/>
</dbReference>
<evidence type="ECO:0000259" key="2">
    <source>
        <dbReference type="PROSITE" id="PS51502"/>
    </source>
</evidence>
<feature type="domain" description="Stress-response A/B barrel" evidence="2">
    <location>
        <begin position="2"/>
        <end position="100"/>
    </location>
</feature>
<reference evidence="3 4" key="1">
    <citation type="submission" date="2020-06" db="EMBL/GenBank/DDBJ databases">
        <title>Genome sequence of 2 isolates from Red Sea Mangroves.</title>
        <authorList>
            <person name="Sefrji F."/>
            <person name="Michoud G."/>
            <person name="Merlino G."/>
            <person name="Daffonchio D."/>
        </authorList>
    </citation>
    <scope>NUCLEOTIDE SEQUENCE [LARGE SCALE GENOMIC DNA]</scope>
    <source>
        <strain evidence="3 4">R1DC25</strain>
    </source>
</reference>
<dbReference type="AlphaFoldDB" id="A0A7S8HEE0"/>
<dbReference type="Gene3D" id="3.30.70.100">
    <property type="match status" value="1"/>
</dbReference>
<dbReference type="InterPro" id="IPR044662">
    <property type="entry name" value="HS1/DABB1-like"/>
</dbReference>
<accession>A0A7S8HEE0</accession>
<keyword evidence="4" id="KW-1185">Reference proteome</keyword>
<dbReference type="SUPFAM" id="SSF54909">
    <property type="entry name" value="Dimeric alpha+beta barrel"/>
    <property type="match status" value="1"/>
</dbReference>
<dbReference type="KEGG" id="kmn:HW532_11180"/>
<evidence type="ECO:0000313" key="4">
    <source>
        <dbReference type="Proteomes" id="UP000593594"/>
    </source>
</evidence>
<dbReference type="PROSITE" id="PS51502">
    <property type="entry name" value="S_R_A_B_BARREL"/>
    <property type="match status" value="1"/>
</dbReference>
<dbReference type="EMBL" id="CP058214">
    <property type="protein sequence ID" value="QPC45298.1"/>
    <property type="molecule type" value="Genomic_DNA"/>
</dbReference>
<evidence type="ECO:0000256" key="1">
    <source>
        <dbReference type="ARBA" id="ARBA00011738"/>
    </source>
</evidence>
<dbReference type="SMART" id="SM00886">
    <property type="entry name" value="Dabb"/>
    <property type="match status" value="1"/>
</dbReference>
<gene>
    <name evidence="3" type="ORF">HW532_11180</name>
</gene>
<organism evidence="3 4">
    <name type="scientific">Kaustia mangrovi</name>
    <dbReference type="NCBI Taxonomy" id="2593653"/>
    <lineage>
        <taxon>Bacteria</taxon>
        <taxon>Pseudomonadati</taxon>
        <taxon>Pseudomonadota</taxon>
        <taxon>Alphaproteobacteria</taxon>
        <taxon>Hyphomicrobiales</taxon>
        <taxon>Parvibaculaceae</taxon>
        <taxon>Kaustia</taxon>
    </lineage>
</organism>
<evidence type="ECO:0000313" key="3">
    <source>
        <dbReference type="EMBL" id="QPC45298.1"/>
    </source>
</evidence>
<sequence>MIRHIVLVEFKPGLPEAEIRATLDGLAALQDVVPGIAGFHSGPNVSPEGLGRGYSHVFVVDFESPQARDAYLDNPDHRAAGARLVANAQGGIDGILVFDVALPDD</sequence>
<protein>
    <submittedName>
        <fullName evidence="3">Dabb family protein</fullName>
    </submittedName>
</protein>
<dbReference type="InterPro" id="IPR013097">
    <property type="entry name" value="Dabb"/>
</dbReference>
<dbReference type="PANTHER" id="PTHR33178">
    <property type="match status" value="1"/>
</dbReference>
<dbReference type="Pfam" id="PF07876">
    <property type="entry name" value="Dabb"/>
    <property type="match status" value="1"/>
</dbReference>